<dbReference type="Proteomes" id="UP000297872">
    <property type="component" value="Unassembled WGS sequence"/>
</dbReference>
<comment type="caution">
    <text evidence="1">The sequence shown here is derived from an EMBL/GenBank/DDBJ whole genome shotgun (WGS) entry which is preliminary data.</text>
</comment>
<dbReference type="GeneID" id="302994758"/>
<dbReference type="EMBL" id="SGVY01000010">
    <property type="protein sequence ID" value="TFH82798.1"/>
    <property type="molecule type" value="Genomic_DNA"/>
</dbReference>
<reference evidence="1 2" key="1">
    <citation type="submission" date="2019-02" db="EMBL/GenBank/DDBJ databases">
        <title>Draft Genome Sequence of the Prevotella sp. BCRC 81118, Isolated from Human Feces.</title>
        <authorList>
            <person name="Huang C.-H."/>
        </authorList>
    </citation>
    <scope>NUCLEOTIDE SEQUENCE [LARGE SCALE GENOMIC DNA]</scope>
    <source>
        <strain evidence="1 2">BCRC 81118</strain>
    </source>
</reference>
<sequence length="165" mass="17968">MILSTMGIKALYYAPINKADPTQMPTTGFKPVDVYQDTCSFKDKDPTTTTHKSETSNKKINQVSKEGNELVFSIMDPSKAIRADFEGGKYDESKKTYTEPEVAQNIEMALIVLPTAGDALHISCASISALKNTTYSSKGISLEDVTATPTYPIVYSEDLTIPGAK</sequence>
<proteinExistence type="predicted"/>
<evidence type="ECO:0000313" key="2">
    <source>
        <dbReference type="Proteomes" id="UP000297872"/>
    </source>
</evidence>
<dbReference type="AlphaFoldDB" id="A0A4Y8VR24"/>
<dbReference type="RefSeq" id="WP_134843079.1">
    <property type="nucleotide sequence ID" value="NZ_SGVY01000010.1"/>
</dbReference>
<keyword evidence="2" id="KW-1185">Reference proteome</keyword>
<gene>
    <name evidence="1" type="ORF">EXN75_05535</name>
</gene>
<organism evidence="1 2">
    <name type="scientific">Segatella hominis</name>
    <dbReference type="NCBI Taxonomy" id="2518605"/>
    <lineage>
        <taxon>Bacteria</taxon>
        <taxon>Pseudomonadati</taxon>
        <taxon>Bacteroidota</taxon>
        <taxon>Bacteroidia</taxon>
        <taxon>Bacteroidales</taxon>
        <taxon>Prevotellaceae</taxon>
        <taxon>Segatella</taxon>
    </lineage>
</organism>
<protein>
    <recommendedName>
        <fullName evidence="3">Phage tail protein</fullName>
    </recommendedName>
</protein>
<evidence type="ECO:0000313" key="1">
    <source>
        <dbReference type="EMBL" id="TFH82798.1"/>
    </source>
</evidence>
<accession>A0A4Y8VR24</accession>
<evidence type="ECO:0008006" key="3">
    <source>
        <dbReference type="Google" id="ProtNLM"/>
    </source>
</evidence>
<name>A0A4Y8VR24_9BACT</name>